<dbReference type="OrthoDB" id="10377540at2759"/>
<dbReference type="Proteomes" id="UP000186817">
    <property type="component" value="Unassembled WGS sequence"/>
</dbReference>
<name>A0A1Q9DG35_SYMMI</name>
<evidence type="ECO:0000313" key="1">
    <source>
        <dbReference type="EMBL" id="OLP94060.1"/>
    </source>
</evidence>
<comment type="caution">
    <text evidence="1">The sequence shown here is derived from an EMBL/GenBank/DDBJ whole genome shotgun (WGS) entry which is preliminary data.</text>
</comment>
<protein>
    <submittedName>
        <fullName evidence="1">Uncharacterized protein</fullName>
    </submittedName>
</protein>
<sequence length="190" mass="21023">MQLAFLQLAWCPVSQKTQAPPHATFLVAGPTTASVGSVDEEKEFLEAWWTAYALSHAAFLIAVDSFRFLAPLRGSTRAEEQQAQYGCMDGWTERRMDWMDGGMAGWLVGSVRGEDRQRLRHWLWGLRSPELHRLPAAEGQRAVAVASGAGLFTGAAGTAKIYLALDWVESSRYDQAYVESIKEEKSAEAV</sequence>
<accession>A0A1Q9DG35</accession>
<dbReference type="EMBL" id="LSRX01000559">
    <property type="protein sequence ID" value="OLP94060.1"/>
    <property type="molecule type" value="Genomic_DNA"/>
</dbReference>
<evidence type="ECO:0000313" key="2">
    <source>
        <dbReference type="Proteomes" id="UP000186817"/>
    </source>
</evidence>
<dbReference type="AlphaFoldDB" id="A0A1Q9DG35"/>
<keyword evidence="2" id="KW-1185">Reference proteome</keyword>
<organism evidence="1 2">
    <name type="scientific">Symbiodinium microadriaticum</name>
    <name type="common">Dinoflagellate</name>
    <name type="synonym">Zooxanthella microadriatica</name>
    <dbReference type="NCBI Taxonomy" id="2951"/>
    <lineage>
        <taxon>Eukaryota</taxon>
        <taxon>Sar</taxon>
        <taxon>Alveolata</taxon>
        <taxon>Dinophyceae</taxon>
        <taxon>Suessiales</taxon>
        <taxon>Symbiodiniaceae</taxon>
        <taxon>Symbiodinium</taxon>
    </lineage>
</organism>
<reference evidence="1 2" key="1">
    <citation type="submission" date="2016-02" db="EMBL/GenBank/DDBJ databases">
        <title>Genome analysis of coral dinoflagellate symbionts highlights evolutionary adaptations to a symbiotic lifestyle.</title>
        <authorList>
            <person name="Aranda M."/>
            <person name="Li Y."/>
            <person name="Liew Y.J."/>
            <person name="Baumgarten S."/>
            <person name="Simakov O."/>
            <person name="Wilson M."/>
            <person name="Piel J."/>
            <person name="Ashoor H."/>
            <person name="Bougouffa S."/>
            <person name="Bajic V.B."/>
            <person name="Ryu T."/>
            <person name="Ravasi T."/>
            <person name="Bayer T."/>
            <person name="Micklem G."/>
            <person name="Kim H."/>
            <person name="Bhak J."/>
            <person name="Lajeunesse T.C."/>
            <person name="Voolstra C.R."/>
        </authorList>
    </citation>
    <scope>NUCLEOTIDE SEQUENCE [LARGE SCALE GENOMIC DNA]</scope>
    <source>
        <strain evidence="1 2">CCMP2467</strain>
    </source>
</reference>
<proteinExistence type="predicted"/>
<gene>
    <name evidence="1" type="ORF">AK812_SmicGene23946</name>
</gene>